<evidence type="ECO:0008006" key="4">
    <source>
        <dbReference type="Google" id="ProtNLM"/>
    </source>
</evidence>
<dbReference type="PANTHER" id="PTHR28342">
    <property type="entry name" value="MONOOXYGENASE P33MONOX-RELATED"/>
    <property type="match status" value="1"/>
</dbReference>
<dbReference type="GO" id="GO:0005737">
    <property type="term" value="C:cytoplasm"/>
    <property type="evidence" value="ECO:0000318"/>
    <property type="project" value="GO_Central"/>
</dbReference>
<dbReference type="Proteomes" id="UP000002277">
    <property type="component" value="Chromosome 1"/>
</dbReference>
<sequence>MASTQPEVPALEAGWMSLPIGMNCWASSYDDALEDPVPVTPPSDTGSVRWKPVIPECKYQCLAKEEEGEASLPAPAMTLSVINMVKSKATHIIMNSLFTKQTQESTQHFGRQAGLRGAGYTPHKGLTTEETKYLRVAEVLHQLKLQSGERTREERQPASAQSAPSCTPHSSPEQRPRGWFTSGSSTALPGPNPSTMDSGNGDKDRNLSDKWSLFGPRSLQKDDSGSFATQAYQGAQKPSPMELIRAQANHMTRDPATLKPPKMDIPVMEGNKQLPRTHHLKPGDLNVLTPTGF</sequence>
<reference evidence="2 3" key="1">
    <citation type="journal article" date="2005" name="Nature">
        <title>Initial sequence of the chimpanzee genome and comparison with the human genome.</title>
        <authorList>
            <consortium name="Chimpanzee sequencing and analysis consortium"/>
        </authorList>
    </citation>
    <scope>NUCLEOTIDE SEQUENCE [LARGE SCALE GENOMIC DNA]</scope>
</reference>
<dbReference type="OMA" id="RAQANHM"/>
<dbReference type="PANTHER" id="PTHR28342:SF3">
    <property type="entry name" value="MONOOXYGENASE P33MONOX-RELATED"/>
    <property type="match status" value="1"/>
</dbReference>
<feature type="compositionally biased region" description="Basic and acidic residues" evidence="1">
    <location>
        <begin position="147"/>
        <end position="156"/>
    </location>
</feature>
<dbReference type="GeneTree" id="ENSGT00390000000537"/>
<protein>
    <recommendedName>
        <fullName evidence="4">Monooxygenase p33MONOX</fullName>
    </recommendedName>
</protein>
<name>A0A2I3S2P8_PANTR</name>
<dbReference type="Ensembl" id="ENSPTRT00000081175.1">
    <property type="protein sequence ID" value="ENSPTRP00000071208.1"/>
    <property type="gene ID" value="ENSPTRG00000047372.1"/>
</dbReference>
<accession>A0A2I3S2P8</accession>
<reference evidence="2" key="2">
    <citation type="submission" date="2025-08" db="UniProtKB">
        <authorList>
            <consortium name="Ensembl"/>
        </authorList>
    </citation>
    <scope>IDENTIFICATION</scope>
</reference>
<dbReference type="InParanoid" id="A0A2I3S2P8"/>
<organism evidence="2 3">
    <name type="scientific">Pan troglodytes</name>
    <name type="common">Chimpanzee</name>
    <dbReference type="NCBI Taxonomy" id="9598"/>
    <lineage>
        <taxon>Eukaryota</taxon>
        <taxon>Metazoa</taxon>
        <taxon>Chordata</taxon>
        <taxon>Craniata</taxon>
        <taxon>Vertebrata</taxon>
        <taxon>Euteleostomi</taxon>
        <taxon>Mammalia</taxon>
        <taxon>Eutheria</taxon>
        <taxon>Euarchontoglires</taxon>
        <taxon>Primates</taxon>
        <taxon>Haplorrhini</taxon>
        <taxon>Catarrhini</taxon>
        <taxon>Hominidae</taxon>
        <taxon>Pan</taxon>
    </lineage>
</organism>
<feature type="region of interest" description="Disordered" evidence="1">
    <location>
        <begin position="145"/>
        <end position="224"/>
    </location>
</feature>
<keyword evidence="3" id="KW-1185">Reference proteome</keyword>
<feature type="compositionally biased region" description="Polar residues" evidence="1">
    <location>
        <begin position="181"/>
        <end position="198"/>
    </location>
</feature>
<evidence type="ECO:0000313" key="3">
    <source>
        <dbReference type="Proteomes" id="UP000002277"/>
    </source>
</evidence>
<dbReference type="EMBL" id="AACZ04026621">
    <property type="status" value="NOT_ANNOTATED_CDS"/>
    <property type="molecule type" value="Genomic_DNA"/>
</dbReference>
<evidence type="ECO:0000313" key="2">
    <source>
        <dbReference type="Ensembl" id="ENSPTRP00000071208.1"/>
    </source>
</evidence>
<dbReference type="Bgee" id="ENSPTRG00000047372">
    <property type="expression patterns" value="Expressed in fibroblast"/>
</dbReference>
<feature type="region of interest" description="Disordered" evidence="1">
    <location>
        <begin position="104"/>
        <end position="124"/>
    </location>
</feature>
<evidence type="ECO:0000256" key="1">
    <source>
        <dbReference type="SAM" id="MobiDB-lite"/>
    </source>
</evidence>
<dbReference type="Pfam" id="PF15302">
    <property type="entry name" value="P33MONOX"/>
    <property type="match status" value="1"/>
</dbReference>
<dbReference type="AlphaFoldDB" id="A0A2I3S2P8"/>
<feature type="compositionally biased region" description="Polar residues" evidence="1">
    <location>
        <begin position="158"/>
        <end position="173"/>
    </location>
</feature>
<reference evidence="2" key="3">
    <citation type="submission" date="2025-09" db="UniProtKB">
        <authorList>
            <consortium name="Ensembl"/>
        </authorList>
    </citation>
    <scope>IDENTIFICATION</scope>
</reference>
<proteinExistence type="predicted"/>
<dbReference type="InterPro" id="IPR026759">
    <property type="entry name" value="P33MONOX"/>
</dbReference>